<keyword evidence="2" id="KW-1185">Reference proteome</keyword>
<dbReference type="AlphaFoldDB" id="A0A7D9HRU0"/>
<gene>
    <name evidence="1" type="ORF">PACLA_8A008725</name>
</gene>
<sequence length="99" mass="11832">MTDVDRLMWKNEEDITKWIFIWSKLKTAILTKYRTNEATTEQDFLTRTRQPSESFLVYSVELEYLYRQAFKVEPGTALSNPSKKAIPRQFLRWIPQPIS</sequence>
<protein>
    <submittedName>
        <fullName evidence="1">Uncharacterized protein</fullName>
    </submittedName>
</protein>
<reference evidence="1" key="1">
    <citation type="submission" date="2020-04" db="EMBL/GenBank/DDBJ databases">
        <authorList>
            <person name="Alioto T."/>
            <person name="Alioto T."/>
            <person name="Gomez Garrido J."/>
        </authorList>
    </citation>
    <scope>NUCLEOTIDE SEQUENCE</scope>
    <source>
        <strain evidence="1">A484AB</strain>
    </source>
</reference>
<comment type="caution">
    <text evidence="1">The sequence shown here is derived from an EMBL/GenBank/DDBJ whole genome shotgun (WGS) entry which is preliminary data.</text>
</comment>
<proteinExistence type="predicted"/>
<dbReference type="OrthoDB" id="10497582at2759"/>
<accession>A0A7D9HRU0</accession>
<evidence type="ECO:0000313" key="1">
    <source>
        <dbReference type="EMBL" id="CAB3991700.1"/>
    </source>
</evidence>
<dbReference type="Proteomes" id="UP001152795">
    <property type="component" value="Unassembled WGS sequence"/>
</dbReference>
<dbReference type="EMBL" id="CACRXK020001902">
    <property type="protein sequence ID" value="CAB3991700.1"/>
    <property type="molecule type" value="Genomic_DNA"/>
</dbReference>
<name>A0A7D9HRU0_PARCT</name>
<organism evidence="1 2">
    <name type="scientific">Paramuricea clavata</name>
    <name type="common">Red gorgonian</name>
    <name type="synonym">Violescent sea-whip</name>
    <dbReference type="NCBI Taxonomy" id="317549"/>
    <lineage>
        <taxon>Eukaryota</taxon>
        <taxon>Metazoa</taxon>
        <taxon>Cnidaria</taxon>
        <taxon>Anthozoa</taxon>
        <taxon>Octocorallia</taxon>
        <taxon>Malacalcyonacea</taxon>
        <taxon>Plexauridae</taxon>
        <taxon>Paramuricea</taxon>
    </lineage>
</organism>
<evidence type="ECO:0000313" key="2">
    <source>
        <dbReference type="Proteomes" id="UP001152795"/>
    </source>
</evidence>